<organism evidence="2">
    <name type="scientific">bioreactor metagenome</name>
    <dbReference type="NCBI Taxonomy" id="1076179"/>
    <lineage>
        <taxon>unclassified sequences</taxon>
        <taxon>metagenomes</taxon>
        <taxon>ecological metagenomes</taxon>
    </lineage>
</organism>
<evidence type="ECO:0000256" key="1">
    <source>
        <dbReference type="SAM" id="MobiDB-lite"/>
    </source>
</evidence>
<protein>
    <submittedName>
        <fullName evidence="2">Uncharacterized protein</fullName>
    </submittedName>
</protein>
<reference evidence="2" key="1">
    <citation type="submission" date="2019-08" db="EMBL/GenBank/DDBJ databases">
        <authorList>
            <person name="Kucharzyk K."/>
            <person name="Murdoch R.W."/>
            <person name="Higgins S."/>
            <person name="Loffler F."/>
        </authorList>
    </citation>
    <scope>NUCLEOTIDE SEQUENCE</scope>
</reference>
<evidence type="ECO:0000313" key="2">
    <source>
        <dbReference type="EMBL" id="MPN35196.1"/>
    </source>
</evidence>
<proteinExistence type="predicted"/>
<dbReference type="EMBL" id="VSSQ01088632">
    <property type="protein sequence ID" value="MPN35196.1"/>
    <property type="molecule type" value="Genomic_DNA"/>
</dbReference>
<gene>
    <name evidence="2" type="ORF">SDC9_182693</name>
</gene>
<sequence>MRPYNSDTLMDPETGKTIDPETGEDASGNNEKSFDETIGSKNYE</sequence>
<comment type="caution">
    <text evidence="2">The sequence shown here is derived from an EMBL/GenBank/DDBJ whole genome shotgun (WGS) entry which is preliminary data.</text>
</comment>
<name>A0A645H9K2_9ZZZZ</name>
<accession>A0A645H9K2</accession>
<feature type="region of interest" description="Disordered" evidence="1">
    <location>
        <begin position="1"/>
        <end position="44"/>
    </location>
</feature>
<dbReference type="AlphaFoldDB" id="A0A645H9K2"/>